<proteinExistence type="predicted"/>
<dbReference type="RefSeq" id="WP_151553050.1">
    <property type="nucleotide sequence ID" value="NZ_CP044537.1"/>
</dbReference>
<keyword evidence="1" id="KW-0449">Lipoprotein</keyword>
<evidence type="ECO:0000313" key="2">
    <source>
        <dbReference type="Proteomes" id="UP000326393"/>
    </source>
</evidence>
<dbReference type="AlphaFoldDB" id="A0A5J6WDQ9"/>
<dbReference type="Proteomes" id="UP000326393">
    <property type="component" value="Plasmid lp28-4"/>
</dbReference>
<dbReference type="KEGG" id="bmat:DB723_04640"/>
<protein>
    <submittedName>
        <fullName evidence="1">P52 family lipoprotein</fullName>
    </submittedName>
</protein>
<dbReference type="NCBIfam" id="NF033726">
    <property type="entry name" value="borfam52"/>
    <property type="match status" value="1"/>
</dbReference>
<keyword evidence="2" id="KW-1185">Reference proteome</keyword>
<dbReference type="EMBL" id="CP044537">
    <property type="protein sequence ID" value="QFI15008.1"/>
    <property type="molecule type" value="Genomic_DNA"/>
</dbReference>
<gene>
    <name evidence="1" type="ORF">DB723_04640</name>
</gene>
<organism evidence="1 2">
    <name type="scientific">Borrelia maritima</name>
    <dbReference type="NCBI Taxonomy" id="2761123"/>
    <lineage>
        <taxon>Bacteria</taxon>
        <taxon>Pseudomonadati</taxon>
        <taxon>Spirochaetota</taxon>
        <taxon>Spirochaetia</taxon>
        <taxon>Spirochaetales</taxon>
        <taxon>Borreliaceae</taxon>
        <taxon>Borrelia</taxon>
    </lineage>
</organism>
<evidence type="ECO:0000313" key="1">
    <source>
        <dbReference type="EMBL" id="QFI15008.1"/>
    </source>
</evidence>
<dbReference type="OrthoDB" id="352736at2"/>
<geneLocation type="plasmid" evidence="1 2">
    <name>lp28-4</name>
</geneLocation>
<keyword evidence="1" id="KW-0614">Plasmid</keyword>
<dbReference type="PROSITE" id="PS51257">
    <property type="entry name" value="PROKAR_LIPOPROTEIN"/>
    <property type="match status" value="1"/>
</dbReference>
<reference evidence="1 2" key="1">
    <citation type="journal article" date="2020" name="Int. J. Syst. Evol. Microbiol.">
        <title>Borrelia maritima sp. nov., a novel species of the Borrelia burgdorferi sensu lato complex, occupying a basal position to North American species.</title>
        <authorList>
            <person name="Margos G."/>
            <person name="Fedorova N."/>
            <person name="Becker N.S."/>
            <person name="Kleinjan J.E."/>
            <person name="Marosevic D."/>
            <person name="Krebs S."/>
            <person name="Hui L."/>
            <person name="Fingerle V."/>
            <person name="Lane R.S."/>
        </authorList>
    </citation>
    <scope>NUCLEOTIDE SEQUENCE [LARGE SCALE GENOMIC DNA]</scope>
    <source>
        <strain evidence="1 2">CA690</strain>
    </source>
</reference>
<sequence>MKTLFGICIIILAVALLGCYLPYKQEQAVKAFFDNFNNLENCGMHADDIIITEGKFSNLKLYAAEHRLLDDIEKTLFSLKDGSYPDVPPLLDYNENYFNKFFLDLGSERSRELIRLFSRVKNDHNNRFKGEVYWLYSCIRELYSPDIKYSGENSYEYNVVVSKPTIDQQYFKLKKEIERIL</sequence>
<accession>A0A5J6WDQ9</accession>
<name>A0A5J6WDQ9_9SPIR</name>